<sequence length="81" mass="8976">MPIIPTSLAAAIRVPGLRPGLPDAWSFEDRGYVEPADVLRRLDELERERRVAKPLTPERPSQITVRFEADAPSPTEVALDG</sequence>
<name>A0A2V3U355_9HYPH</name>
<gene>
    <name evidence="1" type="ORF">C7450_1074</name>
</gene>
<accession>A0A2V3U355</accession>
<proteinExistence type="predicted"/>
<evidence type="ECO:0000313" key="2">
    <source>
        <dbReference type="Proteomes" id="UP000248021"/>
    </source>
</evidence>
<dbReference type="Proteomes" id="UP000248021">
    <property type="component" value="Unassembled WGS sequence"/>
</dbReference>
<protein>
    <submittedName>
        <fullName evidence="1">Uncharacterized protein</fullName>
    </submittedName>
</protein>
<dbReference type="AlphaFoldDB" id="A0A2V3U355"/>
<dbReference type="EMBL" id="QJJK01000007">
    <property type="protein sequence ID" value="PXW56967.1"/>
    <property type="molecule type" value="Genomic_DNA"/>
</dbReference>
<dbReference type="RefSeq" id="WP_110375605.1">
    <property type="nucleotide sequence ID" value="NZ_JAHBRY010000001.1"/>
</dbReference>
<keyword evidence="2" id="KW-1185">Reference proteome</keyword>
<evidence type="ECO:0000313" key="1">
    <source>
        <dbReference type="EMBL" id="PXW56967.1"/>
    </source>
</evidence>
<organism evidence="1 2">
    <name type="scientific">Chelatococcus asaccharovorans</name>
    <dbReference type="NCBI Taxonomy" id="28210"/>
    <lineage>
        <taxon>Bacteria</taxon>
        <taxon>Pseudomonadati</taxon>
        <taxon>Pseudomonadota</taxon>
        <taxon>Alphaproteobacteria</taxon>
        <taxon>Hyphomicrobiales</taxon>
        <taxon>Chelatococcaceae</taxon>
        <taxon>Chelatococcus</taxon>
    </lineage>
</organism>
<comment type="caution">
    <text evidence="1">The sequence shown here is derived from an EMBL/GenBank/DDBJ whole genome shotgun (WGS) entry which is preliminary data.</text>
</comment>
<reference evidence="1 2" key="1">
    <citation type="submission" date="2018-05" db="EMBL/GenBank/DDBJ databases">
        <title>Genomic Encyclopedia of Type Strains, Phase IV (KMG-IV): sequencing the most valuable type-strain genomes for metagenomic binning, comparative biology and taxonomic classification.</title>
        <authorList>
            <person name="Goeker M."/>
        </authorList>
    </citation>
    <scope>NUCLEOTIDE SEQUENCE [LARGE SCALE GENOMIC DNA]</scope>
    <source>
        <strain evidence="1 2">DSM 6462</strain>
    </source>
</reference>